<keyword evidence="2" id="KW-0732">Signal</keyword>
<protein>
    <submittedName>
        <fullName evidence="4">Nucleolar protein dao-5-like</fullName>
    </submittedName>
</protein>
<evidence type="ECO:0000313" key="3">
    <source>
        <dbReference type="Proteomes" id="UP000504606"/>
    </source>
</evidence>
<feature type="region of interest" description="Disordered" evidence="1">
    <location>
        <begin position="207"/>
        <end position="560"/>
    </location>
</feature>
<dbReference type="AlphaFoldDB" id="A0A9C6XUQ9"/>
<dbReference type="Proteomes" id="UP000504606">
    <property type="component" value="Unplaced"/>
</dbReference>
<feature type="compositionally biased region" description="Polar residues" evidence="1">
    <location>
        <begin position="448"/>
        <end position="459"/>
    </location>
</feature>
<sequence length="621" mass="68704">VLLVLVLAAALAAPQPAADADAAQPAPPCDDGLAHIPNLPEGVRRPYSVRKRSRTVHHDQVAVTDDTPQLPPGQRRFDAVLPDEQGHDATSSTPARRARGQRRLSLHEDAVVNEVAAEPQDAEIPARRPARRPAARPKKVVVVEENYPVNHPAFAEHDAKADAVVDSYETVRRYPTHLPAEDGDDENLTNNDVLSVPAIDQVALEDVPTASTEERGIDNSVPAIEGDADLPPGYHSKFPKRTFASDAGGSGDVLRVKPRKRLNQYRAPQVPDEQDLSPSPQPEFVQDQRQVEPRPRPRPRPQAVYQPEEQQPVEDVDAAAPASPTGPGVSYRGAHRESHRVQVDGSVEPIQRRQPLRRRPVAATNPVPEEADAQQPVEPVQPRRQQPQRRRPRPRPTPADEVQVQTQQEQDQQEQRPAVRRRPRPRPAQQQQDDVQVASQDSQDITVHDNTVTPASQPSADEPQRRPLRRRARPRPRPVAVEEVDVSQDLDNTVQTTASPPVRRRRPQAAKSRTVSEESFQVQQTGSRGHGRRLESASAQQGLPQVQVEHDGSAKEGHEPTLVRSALKKVPEGAHPGDPSPALIQKIVKNTLKRLKPQIAEHEGDVKVDILVKVIQVEDRK</sequence>
<feature type="compositionally biased region" description="Polar residues" evidence="1">
    <location>
        <begin position="511"/>
        <end position="527"/>
    </location>
</feature>
<accession>A0A9C6XUQ9</accession>
<feature type="signal peptide" evidence="2">
    <location>
        <begin position="1"/>
        <end position="20"/>
    </location>
</feature>
<feature type="compositionally biased region" description="Low complexity" evidence="1">
    <location>
        <begin position="374"/>
        <end position="385"/>
    </location>
</feature>
<feature type="compositionally biased region" description="Basic and acidic residues" evidence="1">
    <location>
        <begin position="548"/>
        <end position="560"/>
    </location>
</feature>
<feature type="region of interest" description="Disordered" evidence="1">
    <location>
        <begin position="16"/>
        <end position="41"/>
    </location>
</feature>
<feature type="compositionally biased region" description="Low complexity" evidence="1">
    <location>
        <begin position="400"/>
        <end position="410"/>
    </location>
</feature>
<dbReference type="RefSeq" id="XP_052131336.1">
    <property type="nucleotide sequence ID" value="XM_052275376.1"/>
</dbReference>
<dbReference type="KEGG" id="foc:113203393"/>
<feature type="compositionally biased region" description="Basic residues" evidence="1">
    <location>
        <begin position="466"/>
        <end position="476"/>
    </location>
</feature>
<feature type="non-terminal residue" evidence="4">
    <location>
        <position position="1"/>
    </location>
</feature>
<feature type="compositionally biased region" description="Polar residues" evidence="1">
    <location>
        <begin position="489"/>
        <end position="499"/>
    </location>
</feature>
<name>A0A9C6XUQ9_FRAOC</name>
<dbReference type="GeneID" id="113203393"/>
<evidence type="ECO:0000256" key="1">
    <source>
        <dbReference type="SAM" id="MobiDB-lite"/>
    </source>
</evidence>
<proteinExistence type="predicted"/>
<feature type="chain" id="PRO_5039170719" evidence="2">
    <location>
        <begin position="21"/>
        <end position="621"/>
    </location>
</feature>
<dbReference type="OrthoDB" id="8196187at2759"/>
<reference evidence="4" key="1">
    <citation type="submission" date="2025-08" db="UniProtKB">
        <authorList>
            <consortium name="RefSeq"/>
        </authorList>
    </citation>
    <scope>IDENTIFICATION</scope>
    <source>
        <tissue evidence="4">Whole organism</tissue>
    </source>
</reference>
<feature type="compositionally biased region" description="Low complexity" evidence="1">
    <location>
        <begin position="427"/>
        <end position="444"/>
    </location>
</feature>
<keyword evidence="3" id="KW-1185">Reference proteome</keyword>
<evidence type="ECO:0000313" key="4">
    <source>
        <dbReference type="RefSeq" id="XP_052131336.1"/>
    </source>
</evidence>
<feature type="region of interest" description="Disordered" evidence="1">
    <location>
        <begin position="64"/>
        <end position="103"/>
    </location>
</feature>
<gene>
    <name evidence="4" type="primary">LOC113203393</name>
</gene>
<organism evidence="3 4">
    <name type="scientific">Frankliniella occidentalis</name>
    <name type="common">Western flower thrips</name>
    <name type="synonym">Euthrips occidentalis</name>
    <dbReference type="NCBI Taxonomy" id="133901"/>
    <lineage>
        <taxon>Eukaryota</taxon>
        <taxon>Metazoa</taxon>
        <taxon>Ecdysozoa</taxon>
        <taxon>Arthropoda</taxon>
        <taxon>Hexapoda</taxon>
        <taxon>Insecta</taxon>
        <taxon>Pterygota</taxon>
        <taxon>Neoptera</taxon>
        <taxon>Paraneoptera</taxon>
        <taxon>Thysanoptera</taxon>
        <taxon>Terebrantia</taxon>
        <taxon>Thripoidea</taxon>
        <taxon>Thripidae</taxon>
        <taxon>Frankliniella</taxon>
    </lineage>
</organism>
<evidence type="ECO:0000256" key="2">
    <source>
        <dbReference type="SAM" id="SignalP"/>
    </source>
</evidence>